<dbReference type="SMART" id="SM00225">
    <property type="entry name" value="BTB"/>
    <property type="match status" value="1"/>
</dbReference>
<keyword evidence="7" id="KW-1185">Reference proteome</keyword>
<feature type="domain" description="BTB" evidence="4">
    <location>
        <begin position="123"/>
        <end position="191"/>
    </location>
</feature>
<dbReference type="SMART" id="SM00875">
    <property type="entry name" value="BACK"/>
    <property type="match status" value="1"/>
</dbReference>
<evidence type="ECO:0000256" key="1">
    <source>
        <dbReference type="ARBA" id="ARBA00022441"/>
    </source>
</evidence>
<dbReference type="Gene3D" id="1.25.40.420">
    <property type="match status" value="1"/>
</dbReference>
<feature type="region of interest" description="Disordered" evidence="3">
    <location>
        <begin position="53"/>
        <end position="73"/>
    </location>
</feature>
<dbReference type="InterPro" id="IPR011705">
    <property type="entry name" value="BACK"/>
</dbReference>
<dbReference type="SUPFAM" id="SSF50156">
    <property type="entry name" value="PDZ domain-like"/>
    <property type="match status" value="2"/>
</dbReference>
<dbReference type="PROSITE" id="PS50106">
    <property type="entry name" value="PDZ"/>
    <property type="match status" value="2"/>
</dbReference>
<dbReference type="CDD" id="cd00136">
    <property type="entry name" value="PDZ_canonical"/>
    <property type="match status" value="2"/>
</dbReference>
<dbReference type="PANTHER" id="PTHR24412:SF441">
    <property type="entry name" value="KELCH-LIKE PROTEIN 28"/>
    <property type="match status" value="1"/>
</dbReference>
<dbReference type="InterPro" id="IPR001478">
    <property type="entry name" value="PDZ"/>
</dbReference>
<dbReference type="InterPro" id="IPR000210">
    <property type="entry name" value="BTB/POZ_dom"/>
</dbReference>
<name>A0AAV7K8U1_9METZ</name>
<dbReference type="Pfam" id="PF07707">
    <property type="entry name" value="BACK"/>
    <property type="match status" value="1"/>
</dbReference>
<gene>
    <name evidence="6" type="ORF">LOD99_2</name>
</gene>
<dbReference type="AlphaFoldDB" id="A0AAV7K8U1"/>
<reference evidence="6 7" key="1">
    <citation type="journal article" date="2023" name="BMC Biol.">
        <title>The compact genome of the sponge Oopsacas minuta (Hexactinellida) is lacking key metazoan core genes.</title>
        <authorList>
            <person name="Santini S."/>
            <person name="Schenkelaars Q."/>
            <person name="Jourda C."/>
            <person name="Duchesne M."/>
            <person name="Belahbib H."/>
            <person name="Rocher C."/>
            <person name="Selva M."/>
            <person name="Riesgo A."/>
            <person name="Vervoort M."/>
            <person name="Leys S.P."/>
            <person name="Kodjabachian L."/>
            <person name="Le Bivic A."/>
            <person name="Borchiellini C."/>
            <person name="Claverie J.M."/>
            <person name="Renard E."/>
        </authorList>
    </citation>
    <scope>NUCLEOTIDE SEQUENCE [LARGE SCALE GENOMIC DNA]</scope>
    <source>
        <strain evidence="6">SPO-2</strain>
    </source>
</reference>
<dbReference type="SMART" id="SM00228">
    <property type="entry name" value="PDZ"/>
    <property type="match status" value="2"/>
</dbReference>
<evidence type="ECO:0000313" key="6">
    <source>
        <dbReference type="EMBL" id="KAI6657255.1"/>
    </source>
</evidence>
<evidence type="ECO:0000259" key="5">
    <source>
        <dbReference type="PROSITE" id="PS50106"/>
    </source>
</evidence>
<evidence type="ECO:0000256" key="2">
    <source>
        <dbReference type="ARBA" id="ARBA00022737"/>
    </source>
</evidence>
<feature type="domain" description="PDZ" evidence="5">
    <location>
        <begin position="384"/>
        <end position="475"/>
    </location>
</feature>
<organism evidence="6 7">
    <name type="scientific">Oopsacas minuta</name>
    <dbReference type="NCBI Taxonomy" id="111878"/>
    <lineage>
        <taxon>Eukaryota</taxon>
        <taxon>Metazoa</taxon>
        <taxon>Porifera</taxon>
        <taxon>Hexactinellida</taxon>
        <taxon>Hexasterophora</taxon>
        <taxon>Lyssacinosida</taxon>
        <taxon>Leucopsacidae</taxon>
        <taxon>Oopsacas</taxon>
    </lineage>
</organism>
<evidence type="ECO:0000256" key="3">
    <source>
        <dbReference type="SAM" id="MobiDB-lite"/>
    </source>
</evidence>
<keyword evidence="1" id="KW-0880">Kelch repeat</keyword>
<feature type="compositionally biased region" description="Low complexity" evidence="3">
    <location>
        <begin position="61"/>
        <end position="72"/>
    </location>
</feature>
<evidence type="ECO:0000259" key="4">
    <source>
        <dbReference type="PROSITE" id="PS50097"/>
    </source>
</evidence>
<dbReference type="Gene3D" id="3.30.710.10">
    <property type="entry name" value="Potassium Channel Kv1.1, Chain A"/>
    <property type="match status" value="1"/>
</dbReference>
<dbReference type="Pfam" id="PF00651">
    <property type="entry name" value="BTB"/>
    <property type="match status" value="1"/>
</dbReference>
<dbReference type="InterPro" id="IPR011333">
    <property type="entry name" value="SKP1/BTB/POZ_sf"/>
</dbReference>
<dbReference type="PANTHER" id="PTHR24412">
    <property type="entry name" value="KELCH PROTEIN"/>
    <property type="match status" value="1"/>
</dbReference>
<comment type="caution">
    <text evidence="6">The sequence shown here is derived from an EMBL/GenBank/DDBJ whole genome shotgun (WGS) entry which is preliminary data.</text>
</comment>
<feature type="region of interest" description="Disordered" evidence="3">
    <location>
        <begin position="707"/>
        <end position="740"/>
    </location>
</feature>
<dbReference type="InterPro" id="IPR036034">
    <property type="entry name" value="PDZ_sf"/>
</dbReference>
<keyword evidence="2" id="KW-0677">Repeat</keyword>
<protein>
    <submittedName>
        <fullName evidence="6">Kelch-like protein 29</fullName>
    </submittedName>
</protein>
<dbReference type="Proteomes" id="UP001165289">
    <property type="component" value="Unassembled WGS sequence"/>
</dbReference>
<dbReference type="SUPFAM" id="SSF54695">
    <property type="entry name" value="POZ domain"/>
    <property type="match status" value="1"/>
</dbReference>
<proteinExistence type="predicted"/>
<accession>A0AAV7K8U1</accession>
<evidence type="ECO:0000313" key="7">
    <source>
        <dbReference type="Proteomes" id="UP001165289"/>
    </source>
</evidence>
<dbReference type="PROSITE" id="PS50097">
    <property type="entry name" value="BTB"/>
    <property type="match status" value="1"/>
</dbReference>
<dbReference type="Pfam" id="PF00595">
    <property type="entry name" value="PDZ"/>
    <property type="match status" value="2"/>
</dbReference>
<dbReference type="EMBL" id="JAKMXF010000111">
    <property type="protein sequence ID" value="KAI6657255.1"/>
    <property type="molecule type" value="Genomic_DNA"/>
</dbReference>
<sequence>MSKRIRNILPKFPFSPNSLLASAPSSSPDFIIEHISSNRLSAAYLQTAPKLRRSNSADHPLSNSTNKLSNNNPAKQYNSALVNAPSPKVVAHGQQKEIELYDSAHCLYTLDYLNSLREQGDLCDVTFKVDNCEVYAHKNILTGATNYFEGMFLGEFAETDTQATIEIEDLNINCFKLMISYIYTGRIMITDENVFDLFCAAKLMTFPSLFETCNRFMFQILAACNCIRIRRLARKFDCRSLVEIAEEFIRQNFVVVSKVRDFLMLSPPDLLEIIQIERLLIESDEVMYEIVMQWVSEDPKKRLLQTSILFPQIRFVKMNLVFLESILLDPRLANFQDAKQIVETAIKRKNKLPDGEVVPPVPTKRGGKGTVLFKERPQVYSTHTVEVYRGGGLLGIKLLGGVDRPTHVLRREDIPGIYITEIQPFGAAHRYPDIQIGDRILAINGISLDQAAHSDVIQLLSMCPDPVKITFRHEPVLLGLRDITLTRQQHEVFGIELASSSGSDSSDVVIASISPDGAADRDHRIEPGLSVLHINSTNFASGFVSARQGNSIIMCSGEQVHMLLADRRIEMEPDYLNFVPDQPPATLPPPRPLPRIRMRAQTETQLSRPPPSATAHIKPIPSVRTSFNVFQHSNEFNEGAEYEPLSDLVNTFITDTIDETINIANDNRDSIFTVIGEDDQNPYSKLAPKPDNPMLTIPTNLMSDDTGNVHNPIIDNLQRENDPKATISSWDDLSDNEDAS</sequence>
<feature type="domain" description="PDZ" evidence="5">
    <location>
        <begin position="482"/>
        <end position="568"/>
    </location>
</feature>
<dbReference type="Gene3D" id="2.30.42.10">
    <property type="match status" value="2"/>
</dbReference>